<dbReference type="GO" id="GO:0005737">
    <property type="term" value="C:cytoplasm"/>
    <property type="evidence" value="ECO:0007669"/>
    <property type="project" value="UniProtKB-SubCell"/>
</dbReference>
<gene>
    <name evidence="7" type="primary">LOC100900378</name>
</gene>
<feature type="region of interest" description="Disordered" evidence="4">
    <location>
        <begin position="656"/>
        <end position="675"/>
    </location>
</feature>
<feature type="compositionally biased region" description="Low complexity" evidence="4">
    <location>
        <begin position="372"/>
        <end position="381"/>
    </location>
</feature>
<comment type="subcellular location">
    <subcellularLocation>
        <location evidence="1">Cytoplasm</location>
    </subcellularLocation>
</comment>
<dbReference type="GeneID" id="100900378"/>
<feature type="domain" description="YTH" evidence="5">
    <location>
        <begin position="548"/>
        <end position="684"/>
    </location>
</feature>
<feature type="compositionally biased region" description="Gly residues" evidence="4">
    <location>
        <begin position="20"/>
        <end position="30"/>
    </location>
</feature>
<evidence type="ECO:0000256" key="1">
    <source>
        <dbReference type="ARBA" id="ARBA00004496"/>
    </source>
</evidence>
<dbReference type="GO" id="GO:0003729">
    <property type="term" value="F:mRNA binding"/>
    <property type="evidence" value="ECO:0007669"/>
    <property type="project" value="TreeGrafter"/>
</dbReference>
<feature type="compositionally biased region" description="Polar residues" evidence="4">
    <location>
        <begin position="403"/>
        <end position="421"/>
    </location>
</feature>
<dbReference type="Gene3D" id="3.10.590.10">
    <property type="entry name" value="ph1033 like domains"/>
    <property type="match status" value="1"/>
</dbReference>
<feature type="compositionally biased region" description="Polar residues" evidence="4">
    <location>
        <begin position="726"/>
        <end position="735"/>
    </location>
</feature>
<dbReference type="GO" id="GO:0061157">
    <property type="term" value="P:mRNA destabilization"/>
    <property type="evidence" value="ECO:0007669"/>
    <property type="project" value="TreeGrafter"/>
</dbReference>
<protein>
    <submittedName>
        <fullName evidence="7">YTH domain-containing protein ECT2</fullName>
    </submittedName>
</protein>
<dbReference type="FunFam" id="3.10.590.10:FF:000001">
    <property type="entry name" value="YTH domain family 1, isoform CRA_a"/>
    <property type="match status" value="1"/>
</dbReference>
<dbReference type="KEGG" id="goe:100900378"/>
<reference evidence="7" key="1">
    <citation type="submission" date="2025-08" db="UniProtKB">
        <authorList>
            <consortium name="RefSeq"/>
        </authorList>
    </citation>
    <scope>IDENTIFICATION</scope>
</reference>
<dbReference type="PROSITE" id="PS50882">
    <property type="entry name" value="YTH"/>
    <property type="match status" value="1"/>
</dbReference>
<evidence type="ECO:0000256" key="4">
    <source>
        <dbReference type="SAM" id="MobiDB-lite"/>
    </source>
</evidence>
<dbReference type="PANTHER" id="PTHR12357:SF89">
    <property type="entry name" value="YTH DOMAIN-CONTAINING FAMILY PROTEIN"/>
    <property type="match status" value="1"/>
</dbReference>
<dbReference type="AlphaFoldDB" id="A0AAJ7L814"/>
<evidence type="ECO:0000259" key="5">
    <source>
        <dbReference type="PROSITE" id="PS50882"/>
    </source>
</evidence>
<dbReference type="CDD" id="cd21134">
    <property type="entry name" value="YTH"/>
    <property type="match status" value="1"/>
</dbReference>
<sequence>MSIPGGGHALHTGSSREQHNGGGPGVGGPGAKMQQPFSKHQQQLAGSVQSLTAAHLHSHKELDPRVMSGGGGHHGPPPPPKIEALGMIDAWARMPPRYASQPTSLEPRFIGSSPAAFYHAPVSPYGTAYAGLGSKNPHHGGAPWSNGTDVASYFRYPPGPPGSAEFHHPESMSIPGIFGNGYPAGTYGAPSNFGYSPFPPTHTASGPAVSQDYTGWAPTTAHELLDRGAHQKNPYGDYYSYDLVSTAQPNMIAPTGAPLDMGGGPITINCDERVKSLGNQIENLSLAPMGPNLVFGNSDHDLEQQGHVTHEGPLAAGVTNPENVDLPTKVEEALHPEYSADVSPNRTDGESPVMASKKAIATSGSTTDKTENNNNDNNNNDNDIDQTDNDSTVIDVKQEKHSSALNAAASTTESQTLSNVATDAAEDGSQTAASGNKDPSSSNMLGNSGHEEMAGDEKKEAVSTSKESMNLSNWNWMDEEVKDWSASPPPSPAVLPLDSNDAVSLKQNDDAVDHDDGGEEQTSTQLLQDLIRKNNYNPSELDARIEGARFFVIKSYSEDDVHRSIKYSIWCSTEHGNKKLDQAFRHQKNKETNPIYLFYSVNGSGHFCGMAQMTSSVDYDTLTGVWAQDKWKGKFNVKWIYVKDIPNQELRHIRLENNENKPVTNSRDTQEVPPDKGRQVLEIMHSYRHETSLFDDFVYYEDMEHKREAERENQHTRDRGSPSLGARSSASTSTFRDPPPKRKDHVDDAREGHPSNGNHHHQHHRESHHHGKDYHHRGDLREHPRNSAVSGGCSGGRSFSGSNAGSYNHRENNSRGFGGFRGEADSRSNNHSGRSFTNFRRNADRDRDNIGGERTFFSSRNNTSVRNDTAHWRS</sequence>
<dbReference type="Pfam" id="PF04146">
    <property type="entry name" value="YTH"/>
    <property type="match status" value="1"/>
</dbReference>
<dbReference type="InterPro" id="IPR007275">
    <property type="entry name" value="YTH_domain"/>
</dbReference>
<evidence type="ECO:0000256" key="2">
    <source>
        <dbReference type="ARBA" id="ARBA00022490"/>
    </source>
</evidence>
<evidence type="ECO:0000256" key="3">
    <source>
        <dbReference type="ARBA" id="ARBA00022884"/>
    </source>
</evidence>
<feature type="compositionally biased region" description="Basic and acidic residues" evidence="4">
    <location>
        <begin position="449"/>
        <end position="461"/>
    </location>
</feature>
<evidence type="ECO:0000313" key="6">
    <source>
        <dbReference type="Proteomes" id="UP000694867"/>
    </source>
</evidence>
<feature type="compositionally biased region" description="Basic and acidic residues" evidence="4">
    <location>
        <begin position="841"/>
        <end position="851"/>
    </location>
</feature>
<name>A0AAJ7L814_9ACAR</name>
<feature type="compositionally biased region" description="Basic residues" evidence="4">
    <location>
        <begin position="758"/>
        <end position="775"/>
    </location>
</feature>
<feature type="compositionally biased region" description="Polar residues" evidence="4">
    <location>
        <begin position="856"/>
        <end position="867"/>
    </location>
</feature>
<feature type="compositionally biased region" description="Basic and acidic residues" evidence="4">
    <location>
        <begin position="776"/>
        <end position="785"/>
    </location>
</feature>
<dbReference type="InterPro" id="IPR045168">
    <property type="entry name" value="YTH_prot"/>
</dbReference>
<feature type="region of interest" description="Disordered" evidence="4">
    <location>
        <begin position="62"/>
        <end position="81"/>
    </location>
</feature>
<feature type="compositionally biased region" description="Basic and acidic residues" evidence="4">
    <location>
        <begin position="706"/>
        <end position="720"/>
    </location>
</feature>
<feature type="compositionally biased region" description="Polar residues" evidence="4">
    <location>
        <begin position="35"/>
        <end position="49"/>
    </location>
</feature>
<proteinExistence type="predicted"/>
<feature type="compositionally biased region" description="Basic and acidic residues" evidence="4">
    <location>
        <begin position="738"/>
        <end position="753"/>
    </location>
</feature>
<feature type="region of interest" description="Disordered" evidence="4">
    <location>
        <begin position="706"/>
        <end position="874"/>
    </location>
</feature>
<feature type="region of interest" description="Disordered" evidence="4">
    <location>
        <begin position="1"/>
        <end position="49"/>
    </location>
</feature>
<dbReference type="GO" id="GO:1990247">
    <property type="term" value="F:N6-methyladenosine-containing RNA reader activity"/>
    <property type="evidence" value="ECO:0007669"/>
    <property type="project" value="TreeGrafter"/>
</dbReference>
<feature type="compositionally biased region" description="Polar residues" evidence="4">
    <location>
        <begin position="428"/>
        <end position="446"/>
    </location>
</feature>
<dbReference type="CTD" id="42995"/>
<feature type="compositionally biased region" description="Polar residues" evidence="4">
    <location>
        <begin position="462"/>
        <end position="471"/>
    </location>
</feature>
<dbReference type="Proteomes" id="UP000694867">
    <property type="component" value="Unplaced"/>
</dbReference>
<keyword evidence="6" id="KW-1185">Reference proteome</keyword>
<feature type="region of interest" description="Disordered" evidence="4">
    <location>
        <begin position="360"/>
        <end position="471"/>
    </location>
</feature>
<keyword evidence="2" id="KW-0963">Cytoplasm</keyword>
<dbReference type="PANTHER" id="PTHR12357">
    <property type="entry name" value="YTH YT521-B HOMOLOGY DOMAIN-CONTAINING"/>
    <property type="match status" value="1"/>
</dbReference>
<evidence type="ECO:0000313" key="7">
    <source>
        <dbReference type="RefSeq" id="XP_018496670.1"/>
    </source>
</evidence>
<accession>A0AAJ7L814</accession>
<dbReference type="RefSeq" id="XP_018496670.1">
    <property type="nucleotide sequence ID" value="XM_018641154.1"/>
</dbReference>
<organism evidence="6 7">
    <name type="scientific">Galendromus occidentalis</name>
    <name type="common">western predatory mite</name>
    <dbReference type="NCBI Taxonomy" id="34638"/>
    <lineage>
        <taxon>Eukaryota</taxon>
        <taxon>Metazoa</taxon>
        <taxon>Ecdysozoa</taxon>
        <taxon>Arthropoda</taxon>
        <taxon>Chelicerata</taxon>
        <taxon>Arachnida</taxon>
        <taxon>Acari</taxon>
        <taxon>Parasitiformes</taxon>
        <taxon>Mesostigmata</taxon>
        <taxon>Gamasina</taxon>
        <taxon>Phytoseioidea</taxon>
        <taxon>Phytoseiidae</taxon>
        <taxon>Typhlodrominae</taxon>
        <taxon>Galendromus</taxon>
    </lineage>
</organism>
<keyword evidence="3" id="KW-0694">RNA-binding</keyword>